<evidence type="ECO:0000259" key="20">
    <source>
        <dbReference type="PROSITE" id="PS51383"/>
    </source>
</evidence>
<feature type="binding site" evidence="18">
    <location>
        <begin position="65"/>
        <end position="69"/>
    </location>
    <ligand>
        <name>(6S)-NADPHX</name>
        <dbReference type="ChEBI" id="CHEBI:64076"/>
    </ligand>
</feature>
<dbReference type="EC" id="5.1.99.6" evidence="19"/>
<dbReference type="InterPro" id="IPR029056">
    <property type="entry name" value="Ribokinase-like"/>
</dbReference>
<evidence type="ECO:0000256" key="2">
    <source>
        <dbReference type="ARBA" id="ARBA00000909"/>
    </source>
</evidence>
<sequence length="494" mass="53268">MITHDIPLFLYTSEQIRQGEQLLTEQQNSLTLYHLMERAGKATFDLMDLRYPQCKKLLVCCGKGNNGGDGYVVARLAHDQGIDVTVWESPNVEHLPIDARCARSHWLQCNGKTIIDTPTTSYELIIDALLGIGVKGEVRTEIAERIRWINDQKTPVIAVDVPSGLCADTGATFGAVIKASQTLSFIGFKQGLTTGQAAEYCGERYFSALGFDLQFAQIMKPSALHITEAQVQSLLFPRSRVAHKGCFGRVLCIGGDLGMAGAIRLSSEACARAGAGLTSVITRPDNALSIVMMRPEIMAIGWQDSSNILVDKLAWSDVVVLGPGLGTSDWGQSLFAQCHHIDKPCVIDADGLNLLAKAPDYRDNRIITPHPGEAARLLNVSIDEIEADRFAAIQRLQQNYGGVVVLKGAGSLIYDGKTLWICTCGNPGMATGGMGDVLSGIIGALLGQGLALIEAAYAGVWIHSRAADLCAQSGERGMLASDLFPFIRQLVNPR</sequence>
<comment type="cofactor">
    <cofactor evidence="18 19">
        <name>K(+)</name>
        <dbReference type="ChEBI" id="CHEBI:29103"/>
    </cofactor>
    <text evidence="18 19">Binds 1 potassium ion per subunit.</text>
</comment>
<accession>A0A2S7VTI1</accession>
<keyword evidence="13" id="KW-0511">Multifunctional enzyme</keyword>
<feature type="binding site" evidence="17">
    <location>
        <begin position="407"/>
        <end position="411"/>
    </location>
    <ligand>
        <name>AMP</name>
        <dbReference type="ChEBI" id="CHEBI:456215"/>
    </ligand>
</feature>
<comment type="catalytic activity">
    <reaction evidence="16 17 19">
        <text>(6S)-NADPHX + ADP = AMP + phosphate + NADPH + H(+)</text>
        <dbReference type="Rhea" id="RHEA:32235"/>
        <dbReference type="ChEBI" id="CHEBI:15378"/>
        <dbReference type="ChEBI" id="CHEBI:43474"/>
        <dbReference type="ChEBI" id="CHEBI:57783"/>
        <dbReference type="ChEBI" id="CHEBI:64076"/>
        <dbReference type="ChEBI" id="CHEBI:456215"/>
        <dbReference type="ChEBI" id="CHEBI:456216"/>
        <dbReference type="EC" id="4.2.1.136"/>
    </reaction>
</comment>
<dbReference type="NCBIfam" id="TIGR00197">
    <property type="entry name" value="yjeF_nterm"/>
    <property type="match status" value="1"/>
</dbReference>
<dbReference type="HAMAP" id="MF_01965">
    <property type="entry name" value="NADHX_dehydratase"/>
    <property type="match status" value="1"/>
</dbReference>
<dbReference type="SUPFAM" id="SSF53613">
    <property type="entry name" value="Ribokinase-like"/>
    <property type="match status" value="1"/>
</dbReference>
<feature type="binding site" evidence="17">
    <location>
        <position position="370"/>
    </location>
    <ligand>
        <name>(6S)-NADPHX</name>
        <dbReference type="ChEBI" id="CHEBI:64076"/>
    </ligand>
</feature>
<feature type="binding site" evidence="18">
    <location>
        <begin position="131"/>
        <end position="137"/>
    </location>
    <ligand>
        <name>(6S)-NADPHX</name>
        <dbReference type="ChEBI" id="CHEBI:64076"/>
    </ligand>
</feature>
<name>A0A2S7VTI1_PHOAN</name>
<dbReference type="GO" id="GO:0046872">
    <property type="term" value="F:metal ion binding"/>
    <property type="evidence" value="ECO:0007669"/>
    <property type="project" value="UniProtKB-UniRule"/>
</dbReference>
<dbReference type="FunFam" id="3.40.1190.20:FF:000017">
    <property type="entry name" value="Multifunctional fusion protein"/>
    <property type="match status" value="1"/>
</dbReference>
<evidence type="ECO:0000259" key="21">
    <source>
        <dbReference type="PROSITE" id="PS51385"/>
    </source>
</evidence>
<feature type="binding site" evidence="17">
    <location>
        <position position="324"/>
    </location>
    <ligand>
        <name>(6S)-NADPHX</name>
        <dbReference type="ChEBI" id="CHEBI:64076"/>
    </ligand>
</feature>
<comment type="function">
    <text evidence="17">Catalyzes the dehydration of the S-form of NAD(P)HX at the expense of ADP, which is converted to AMP. Together with NAD(P)HX epimerase, which catalyzes the epimerization of the S- and R-forms, the enzyme allows the repair of both epimers of NAD(P)HX, a damaged form of NAD(P)H that is a result of enzymatic or heat-dependent hydration.</text>
</comment>
<feature type="binding site" evidence="18">
    <location>
        <position position="160"/>
    </location>
    <ligand>
        <name>(6S)-NADPHX</name>
        <dbReference type="ChEBI" id="CHEBI:64076"/>
    </ligand>
</feature>
<evidence type="ECO:0000256" key="15">
    <source>
        <dbReference type="ARBA" id="ARBA00048238"/>
    </source>
</evidence>
<comment type="catalytic activity">
    <reaction evidence="15 17 19">
        <text>(6S)-NADHX + ADP = AMP + phosphate + NADH + H(+)</text>
        <dbReference type="Rhea" id="RHEA:32223"/>
        <dbReference type="ChEBI" id="CHEBI:15378"/>
        <dbReference type="ChEBI" id="CHEBI:43474"/>
        <dbReference type="ChEBI" id="CHEBI:57945"/>
        <dbReference type="ChEBI" id="CHEBI:64074"/>
        <dbReference type="ChEBI" id="CHEBI:456215"/>
        <dbReference type="ChEBI" id="CHEBI:456216"/>
        <dbReference type="EC" id="4.2.1.136"/>
    </reaction>
</comment>
<comment type="function">
    <text evidence="18">Catalyzes the epimerization of the S- and R-forms of NAD(P)HX, a damaged form of NAD(P)H that is a result of enzymatic or heat-dependent hydration. This is a prerequisite for the S-specific NAD(P)H-hydrate dehydratase to allow the repair of both epimers of NAD(P)HX.</text>
</comment>
<comment type="similarity">
    <text evidence="17">Belongs to the NnrD/CARKD family.</text>
</comment>
<dbReference type="GO" id="GO:0052856">
    <property type="term" value="F:NAD(P)HX epimerase activity"/>
    <property type="evidence" value="ECO:0007669"/>
    <property type="project" value="UniProtKB-UniRule"/>
</dbReference>
<keyword evidence="12 17" id="KW-0456">Lyase</keyword>
<evidence type="ECO:0000256" key="6">
    <source>
        <dbReference type="ARBA" id="ARBA00022741"/>
    </source>
</evidence>
<reference evidence="22 23" key="1">
    <citation type="submission" date="2016-12" db="EMBL/GenBank/DDBJ databases">
        <title>Diversity of luminous bacteria.</title>
        <authorList>
            <person name="Yoshizawa S."/>
            <person name="Kogure K."/>
        </authorList>
    </citation>
    <scope>NUCLEOTIDE SEQUENCE [LARGE SCALE GENOMIC DNA]</scope>
    <source>
        <strain evidence="22 23">LC1-200</strain>
    </source>
</reference>
<dbReference type="Pfam" id="PF03853">
    <property type="entry name" value="YjeF_N"/>
    <property type="match status" value="1"/>
</dbReference>
<feature type="binding site" evidence="17">
    <location>
        <position position="435"/>
    </location>
    <ligand>
        <name>AMP</name>
        <dbReference type="ChEBI" id="CHEBI:456215"/>
    </ligand>
</feature>
<organism evidence="22 23">
    <name type="scientific">Photobacterium angustum</name>
    <dbReference type="NCBI Taxonomy" id="661"/>
    <lineage>
        <taxon>Bacteria</taxon>
        <taxon>Pseudomonadati</taxon>
        <taxon>Pseudomonadota</taxon>
        <taxon>Gammaproteobacteria</taxon>
        <taxon>Vibrionales</taxon>
        <taxon>Vibrionaceae</taxon>
        <taxon>Photobacterium</taxon>
    </lineage>
</organism>
<evidence type="ECO:0000256" key="11">
    <source>
        <dbReference type="ARBA" id="ARBA00023235"/>
    </source>
</evidence>
<evidence type="ECO:0000256" key="10">
    <source>
        <dbReference type="ARBA" id="ARBA00023027"/>
    </source>
</evidence>
<dbReference type="Pfam" id="PF01256">
    <property type="entry name" value="Carb_kinase"/>
    <property type="match status" value="1"/>
</dbReference>
<feature type="binding site" evidence="18">
    <location>
        <position position="163"/>
    </location>
    <ligand>
        <name>K(+)</name>
        <dbReference type="ChEBI" id="CHEBI:29103"/>
    </ligand>
</feature>
<comment type="catalytic activity">
    <reaction evidence="2 18 19">
        <text>(6R)-NADPHX = (6S)-NADPHX</text>
        <dbReference type="Rhea" id="RHEA:32227"/>
        <dbReference type="ChEBI" id="CHEBI:64076"/>
        <dbReference type="ChEBI" id="CHEBI:64077"/>
        <dbReference type="EC" id="5.1.99.6"/>
    </reaction>
</comment>
<evidence type="ECO:0000256" key="18">
    <source>
        <dbReference type="HAMAP-Rule" id="MF_01966"/>
    </source>
</evidence>
<gene>
    <name evidence="17" type="primary">nnrD</name>
    <name evidence="18" type="synonym">nnrE</name>
    <name evidence="22" type="ORF">BTO08_13980</name>
</gene>
<comment type="subunit">
    <text evidence="17">Homotetramer.</text>
</comment>
<feature type="domain" description="YjeF N-terminal" evidence="21">
    <location>
        <begin position="16"/>
        <end position="217"/>
    </location>
</feature>
<dbReference type="Gene3D" id="3.40.50.10260">
    <property type="entry name" value="YjeF N-terminal domain"/>
    <property type="match status" value="1"/>
</dbReference>
<evidence type="ECO:0000256" key="13">
    <source>
        <dbReference type="ARBA" id="ARBA00023268"/>
    </source>
</evidence>
<dbReference type="PANTHER" id="PTHR12592">
    <property type="entry name" value="ATP-DEPENDENT (S)-NAD(P)H-HYDRATE DEHYDRATASE FAMILY MEMBER"/>
    <property type="match status" value="1"/>
</dbReference>
<comment type="similarity">
    <text evidence="18">Belongs to the NnrE/AIBP family.</text>
</comment>
<evidence type="ECO:0000256" key="7">
    <source>
        <dbReference type="ARBA" id="ARBA00022840"/>
    </source>
</evidence>
<dbReference type="EC" id="4.2.1.136" evidence="19"/>
<feature type="binding site" evidence="18">
    <location>
        <position position="66"/>
    </location>
    <ligand>
        <name>K(+)</name>
        <dbReference type="ChEBI" id="CHEBI:29103"/>
    </ligand>
</feature>
<feature type="domain" description="YjeF C-terminal" evidence="20">
    <location>
        <begin position="227"/>
        <end position="494"/>
    </location>
</feature>
<dbReference type="GO" id="GO:0052855">
    <property type="term" value="F:ADP-dependent NAD(P)H-hydrate dehydratase activity"/>
    <property type="evidence" value="ECO:0007669"/>
    <property type="project" value="UniProtKB-UniRule"/>
</dbReference>
<evidence type="ECO:0000256" key="16">
    <source>
        <dbReference type="ARBA" id="ARBA00049209"/>
    </source>
</evidence>
<feature type="binding site" evidence="18">
    <location>
        <position position="127"/>
    </location>
    <ligand>
        <name>K(+)</name>
        <dbReference type="ChEBI" id="CHEBI:29103"/>
    </ligand>
</feature>
<dbReference type="PROSITE" id="PS51383">
    <property type="entry name" value="YJEF_C_3"/>
    <property type="match status" value="1"/>
</dbReference>
<evidence type="ECO:0000313" key="23">
    <source>
        <dbReference type="Proteomes" id="UP000238730"/>
    </source>
</evidence>
<feature type="binding site" evidence="17">
    <location>
        <position position="262"/>
    </location>
    <ligand>
        <name>(6S)-NADPHX</name>
        <dbReference type="ChEBI" id="CHEBI:64076"/>
    </ligand>
</feature>
<dbReference type="Proteomes" id="UP000238730">
    <property type="component" value="Unassembled WGS sequence"/>
</dbReference>
<dbReference type="RefSeq" id="WP_105061378.1">
    <property type="nucleotide sequence ID" value="NZ_MSCJ01000002.1"/>
</dbReference>
<evidence type="ECO:0000256" key="8">
    <source>
        <dbReference type="ARBA" id="ARBA00022857"/>
    </source>
</evidence>
<dbReference type="GO" id="GO:0110051">
    <property type="term" value="P:metabolite repair"/>
    <property type="evidence" value="ECO:0007669"/>
    <property type="project" value="TreeGrafter"/>
</dbReference>
<dbReference type="GO" id="GO:0005524">
    <property type="term" value="F:ATP binding"/>
    <property type="evidence" value="ECO:0007669"/>
    <property type="project" value="UniProtKB-UniRule"/>
</dbReference>
<dbReference type="EMBL" id="MSCJ01000002">
    <property type="protein sequence ID" value="PQJ64851.1"/>
    <property type="molecule type" value="Genomic_DNA"/>
</dbReference>
<dbReference type="CDD" id="cd01171">
    <property type="entry name" value="YXKO-related"/>
    <property type="match status" value="1"/>
</dbReference>
<dbReference type="InterPro" id="IPR017953">
    <property type="entry name" value="Carbohydrate_kinase_pred_CS"/>
</dbReference>
<dbReference type="AlphaFoldDB" id="A0A2S7VTI1"/>
<comment type="similarity">
    <text evidence="4 19">In the C-terminal section; belongs to the NnrD/CARKD family.</text>
</comment>
<comment type="similarity">
    <text evidence="3 19">In the N-terminal section; belongs to the NnrE/AIBP family.</text>
</comment>
<comment type="cofactor">
    <cofactor evidence="17">
        <name>Mg(2+)</name>
        <dbReference type="ChEBI" id="CHEBI:18420"/>
    </cofactor>
</comment>
<keyword evidence="10 17" id="KW-0520">NAD</keyword>
<keyword evidence="8 17" id="KW-0521">NADP</keyword>
<comment type="caution">
    <text evidence="18">Lacks conserved residue(s) required for the propagation of feature annotation.</text>
</comment>
<protein>
    <recommendedName>
        <fullName evidence="19">Bifunctional NAD(P)H-hydrate repair enzyme</fullName>
    </recommendedName>
    <alternativeName>
        <fullName evidence="19">Nicotinamide nucleotide repair protein</fullName>
    </alternativeName>
    <domain>
        <recommendedName>
            <fullName evidence="19">ADP-dependent (S)-NAD(P)H-hydrate dehydratase</fullName>
            <ecNumber evidence="19">4.2.1.136</ecNumber>
        </recommendedName>
        <alternativeName>
            <fullName evidence="19">ADP-dependent NAD(P)HX dehydratase</fullName>
        </alternativeName>
    </domain>
    <domain>
        <recommendedName>
            <fullName evidence="19">NAD(P)H-hydrate epimerase</fullName>
            <ecNumber evidence="19">5.1.99.6</ecNumber>
        </recommendedName>
    </domain>
</protein>
<evidence type="ECO:0000256" key="12">
    <source>
        <dbReference type="ARBA" id="ARBA00023239"/>
    </source>
</evidence>
<dbReference type="SUPFAM" id="SSF64153">
    <property type="entry name" value="YjeF N-terminal domain-like"/>
    <property type="match status" value="1"/>
</dbReference>
<comment type="function">
    <text evidence="14 19">Bifunctional enzyme that catalyzes the epimerization of the S- and R-forms of NAD(P)HX and the dehydration of the S-form of NAD(P)HX at the expense of ADP, which is converted to AMP. This allows the repair of both epimers of NAD(P)HX, a damaged form of NAD(P)H that is a result of enzymatic or heat-dependent hydration.</text>
</comment>
<dbReference type="PIRSF" id="PIRSF017184">
    <property type="entry name" value="Nnr"/>
    <property type="match status" value="1"/>
</dbReference>
<dbReference type="PROSITE" id="PS01050">
    <property type="entry name" value="YJEF_C_2"/>
    <property type="match status" value="1"/>
</dbReference>
<dbReference type="PANTHER" id="PTHR12592:SF0">
    <property type="entry name" value="ATP-DEPENDENT (S)-NAD(P)H-HYDRATE DEHYDRATASE"/>
    <property type="match status" value="1"/>
</dbReference>
<evidence type="ECO:0000256" key="19">
    <source>
        <dbReference type="PIRNR" id="PIRNR017184"/>
    </source>
</evidence>
<feature type="binding site" evidence="17">
    <location>
        <position position="436"/>
    </location>
    <ligand>
        <name>(6S)-NADPHX</name>
        <dbReference type="ChEBI" id="CHEBI:64076"/>
    </ligand>
</feature>
<evidence type="ECO:0000256" key="3">
    <source>
        <dbReference type="ARBA" id="ARBA00006001"/>
    </source>
</evidence>
<comment type="caution">
    <text evidence="22">The sequence shown here is derived from an EMBL/GenBank/DDBJ whole genome shotgun (WGS) entry which is preliminary data.</text>
</comment>
<keyword evidence="9 18" id="KW-0630">Potassium</keyword>
<dbReference type="InterPro" id="IPR004443">
    <property type="entry name" value="YjeF_N_dom"/>
</dbReference>
<dbReference type="PROSITE" id="PS51385">
    <property type="entry name" value="YJEF_N"/>
    <property type="match status" value="1"/>
</dbReference>
<dbReference type="InterPro" id="IPR030677">
    <property type="entry name" value="Nnr"/>
</dbReference>
<dbReference type="Gene3D" id="3.40.1190.20">
    <property type="match status" value="1"/>
</dbReference>
<evidence type="ECO:0000256" key="14">
    <source>
        <dbReference type="ARBA" id="ARBA00025153"/>
    </source>
</evidence>
<evidence type="ECO:0000256" key="5">
    <source>
        <dbReference type="ARBA" id="ARBA00022723"/>
    </source>
</evidence>
<evidence type="ECO:0000256" key="4">
    <source>
        <dbReference type="ARBA" id="ARBA00009524"/>
    </source>
</evidence>
<evidence type="ECO:0000256" key="1">
    <source>
        <dbReference type="ARBA" id="ARBA00000013"/>
    </source>
</evidence>
<keyword evidence="7 17" id="KW-0067">ATP-binding</keyword>
<evidence type="ECO:0000256" key="9">
    <source>
        <dbReference type="ARBA" id="ARBA00022958"/>
    </source>
</evidence>
<keyword evidence="11 18" id="KW-0413">Isomerase</keyword>
<keyword evidence="6 17" id="KW-0547">Nucleotide-binding</keyword>
<keyword evidence="5 18" id="KW-0479">Metal-binding</keyword>
<comment type="catalytic activity">
    <reaction evidence="1 18 19">
        <text>(6R)-NADHX = (6S)-NADHX</text>
        <dbReference type="Rhea" id="RHEA:32215"/>
        <dbReference type="ChEBI" id="CHEBI:64074"/>
        <dbReference type="ChEBI" id="CHEBI:64075"/>
        <dbReference type="EC" id="5.1.99.6"/>
    </reaction>
</comment>
<dbReference type="OrthoDB" id="9806925at2"/>
<dbReference type="InterPro" id="IPR036652">
    <property type="entry name" value="YjeF_N_dom_sf"/>
</dbReference>
<dbReference type="InterPro" id="IPR000631">
    <property type="entry name" value="CARKD"/>
</dbReference>
<dbReference type="NCBIfam" id="TIGR00196">
    <property type="entry name" value="yjeF_cterm"/>
    <property type="match status" value="1"/>
</dbReference>
<evidence type="ECO:0000256" key="17">
    <source>
        <dbReference type="HAMAP-Rule" id="MF_01965"/>
    </source>
</evidence>
<dbReference type="GO" id="GO:0046496">
    <property type="term" value="P:nicotinamide nucleotide metabolic process"/>
    <property type="evidence" value="ECO:0007669"/>
    <property type="project" value="UniProtKB-UniRule"/>
</dbReference>
<evidence type="ECO:0000313" key="22">
    <source>
        <dbReference type="EMBL" id="PQJ64851.1"/>
    </source>
</evidence>
<dbReference type="HAMAP" id="MF_01966">
    <property type="entry name" value="NADHX_epimerase"/>
    <property type="match status" value="1"/>
</dbReference>
<proteinExistence type="inferred from homology"/>